<dbReference type="GO" id="GO:0051537">
    <property type="term" value="F:2 iron, 2 sulfur cluster binding"/>
    <property type="evidence" value="ECO:0007669"/>
    <property type="project" value="UniProtKB-KW"/>
</dbReference>
<evidence type="ECO:0000256" key="3">
    <source>
        <dbReference type="ARBA" id="ARBA00023002"/>
    </source>
</evidence>
<dbReference type="InterPro" id="IPR015881">
    <property type="entry name" value="ARHD_Rieske_2Fe_2S"/>
</dbReference>
<gene>
    <name evidence="7" type="ORF">METZ01_LOCUS190962</name>
</gene>
<organism evidence="7">
    <name type="scientific">marine metagenome</name>
    <dbReference type="NCBI Taxonomy" id="408172"/>
    <lineage>
        <taxon>unclassified sequences</taxon>
        <taxon>metagenomes</taxon>
        <taxon>ecological metagenomes</taxon>
    </lineage>
</organism>
<dbReference type="InterPro" id="IPR036922">
    <property type="entry name" value="Rieske_2Fe-2S_sf"/>
</dbReference>
<evidence type="ECO:0000313" key="7">
    <source>
        <dbReference type="EMBL" id="SVB38108.1"/>
    </source>
</evidence>
<dbReference type="PANTHER" id="PTHR21266">
    <property type="entry name" value="IRON-SULFUR DOMAIN CONTAINING PROTEIN"/>
    <property type="match status" value="1"/>
</dbReference>
<accession>A0A382DIA1</accession>
<dbReference type="PANTHER" id="PTHR21266:SF59">
    <property type="entry name" value="BLR4922 PROTEIN"/>
    <property type="match status" value="1"/>
</dbReference>
<keyword evidence="5" id="KW-0411">Iron-sulfur</keyword>
<feature type="domain" description="Rieske" evidence="6">
    <location>
        <begin position="27"/>
        <end position="120"/>
    </location>
</feature>
<protein>
    <recommendedName>
        <fullName evidence="6">Rieske domain-containing protein</fullName>
    </recommendedName>
</protein>
<keyword evidence="3" id="KW-0560">Oxidoreductase</keyword>
<evidence type="ECO:0000256" key="5">
    <source>
        <dbReference type="ARBA" id="ARBA00023014"/>
    </source>
</evidence>
<keyword evidence="4" id="KW-0408">Iron</keyword>
<evidence type="ECO:0000259" key="6">
    <source>
        <dbReference type="PROSITE" id="PS51296"/>
    </source>
</evidence>
<evidence type="ECO:0000256" key="2">
    <source>
        <dbReference type="ARBA" id="ARBA00022723"/>
    </source>
</evidence>
<keyword evidence="2" id="KW-0479">Metal-binding</keyword>
<dbReference type="PROSITE" id="PS51296">
    <property type="entry name" value="RIESKE"/>
    <property type="match status" value="1"/>
</dbReference>
<feature type="non-terminal residue" evidence="7">
    <location>
        <position position="120"/>
    </location>
</feature>
<dbReference type="GO" id="GO:0016491">
    <property type="term" value="F:oxidoreductase activity"/>
    <property type="evidence" value="ECO:0007669"/>
    <property type="project" value="UniProtKB-KW"/>
</dbReference>
<keyword evidence="1" id="KW-0001">2Fe-2S</keyword>
<dbReference type="EMBL" id="UINC01039514">
    <property type="protein sequence ID" value="SVB38108.1"/>
    <property type="molecule type" value="Genomic_DNA"/>
</dbReference>
<dbReference type="SUPFAM" id="SSF50022">
    <property type="entry name" value="ISP domain"/>
    <property type="match status" value="1"/>
</dbReference>
<dbReference type="Pfam" id="PF00355">
    <property type="entry name" value="Rieske"/>
    <property type="match status" value="1"/>
</dbReference>
<dbReference type="AlphaFoldDB" id="A0A382DIA1"/>
<name>A0A382DIA1_9ZZZZ</name>
<proteinExistence type="predicted"/>
<dbReference type="InterPro" id="IPR017941">
    <property type="entry name" value="Rieske_2Fe-2S"/>
</dbReference>
<reference evidence="7" key="1">
    <citation type="submission" date="2018-05" db="EMBL/GenBank/DDBJ databases">
        <authorList>
            <person name="Lanie J.A."/>
            <person name="Ng W.-L."/>
            <person name="Kazmierczak K.M."/>
            <person name="Andrzejewski T.M."/>
            <person name="Davidsen T.M."/>
            <person name="Wayne K.J."/>
            <person name="Tettelin H."/>
            <person name="Glass J.I."/>
            <person name="Rusch D."/>
            <person name="Podicherti R."/>
            <person name="Tsui H.-C.T."/>
            <person name="Winkler M.E."/>
        </authorList>
    </citation>
    <scope>NUCLEOTIDE SEQUENCE</scope>
</reference>
<sequence>MLTKEDNVLLTHTGPGTPMGDLFRRFWQPVLLSEELPEPDCDPVRIKILGETLVAFRDSNGNPGVVDNYCPHRRASMFFGRNEECGLRCVYHGWKFDVNGDCVDMPSEPAESNFKDKVKI</sequence>
<dbReference type="InterPro" id="IPR050584">
    <property type="entry name" value="Cholesterol_7-desaturase"/>
</dbReference>
<dbReference type="GO" id="GO:0005506">
    <property type="term" value="F:iron ion binding"/>
    <property type="evidence" value="ECO:0007669"/>
    <property type="project" value="InterPro"/>
</dbReference>
<dbReference type="PROSITE" id="PS00570">
    <property type="entry name" value="RING_HYDROXYL_ALPHA"/>
    <property type="match status" value="1"/>
</dbReference>
<dbReference type="Gene3D" id="2.102.10.10">
    <property type="entry name" value="Rieske [2Fe-2S] iron-sulphur domain"/>
    <property type="match status" value="1"/>
</dbReference>
<evidence type="ECO:0000256" key="4">
    <source>
        <dbReference type="ARBA" id="ARBA00023004"/>
    </source>
</evidence>
<evidence type="ECO:0000256" key="1">
    <source>
        <dbReference type="ARBA" id="ARBA00022714"/>
    </source>
</evidence>